<dbReference type="Proteomes" id="UP000054691">
    <property type="component" value="Unassembled WGS sequence"/>
</dbReference>
<reference evidence="2 4" key="2">
    <citation type="submission" date="2018-06" db="EMBL/GenBank/DDBJ databases">
        <authorList>
            <consortium name="Pathogen Informatics"/>
            <person name="Doyle S."/>
        </authorList>
    </citation>
    <scope>NUCLEOTIDE SEQUENCE [LARGE SCALE GENOMIC DNA]</scope>
    <source>
        <strain evidence="2 4">NCTC12388</strain>
    </source>
</reference>
<dbReference type="RefSeq" id="WP_174905293.1">
    <property type="nucleotide sequence ID" value="NZ_CAAAHW010000015.1"/>
</dbReference>
<evidence type="ECO:0000313" key="1">
    <source>
        <dbReference type="EMBL" id="KTD09219.1"/>
    </source>
</evidence>
<organism evidence="2 4">
    <name type="scientific">Legionella gratiana</name>
    <dbReference type="NCBI Taxonomy" id="45066"/>
    <lineage>
        <taxon>Bacteria</taxon>
        <taxon>Pseudomonadati</taxon>
        <taxon>Pseudomonadota</taxon>
        <taxon>Gammaproteobacteria</taxon>
        <taxon>Legionellales</taxon>
        <taxon>Legionellaceae</taxon>
        <taxon>Legionella</taxon>
    </lineage>
</organism>
<evidence type="ECO:0000313" key="3">
    <source>
        <dbReference type="Proteomes" id="UP000054691"/>
    </source>
</evidence>
<reference evidence="1 3" key="1">
    <citation type="submission" date="2015-11" db="EMBL/GenBank/DDBJ databases">
        <title>Genomic analysis of 38 Legionella species identifies large and diverse effector repertoires.</title>
        <authorList>
            <person name="Burstein D."/>
            <person name="Amaro F."/>
            <person name="Zusman T."/>
            <person name="Lifshitz Z."/>
            <person name="Cohen O."/>
            <person name="Gilbert J.A."/>
            <person name="Pupko T."/>
            <person name="Shuman H.A."/>
            <person name="Segal G."/>
        </authorList>
    </citation>
    <scope>NUCLEOTIDE SEQUENCE [LARGE SCALE GENOMIC DNA]</scope>
    <source>
        <strain evidence="1 3">Lyon 8420412</strain>
    </source>
</reference>
<evidence type="ECO:0000313" key="2">
    <source>
        <dbReference type="EMBL" id="STX45528.1"/>
    </source>
</evidence>
<gene>
    <name evidence="1" type="ORF">Lgra_2454</name>
    <name evidence="2" type="ORF">NCTC12388_02266</name>
</gene>
<dbReference type="AlphaFoldDB" id="A0A378JES9"/>
<dbReference type="EMBL" id="UGOB01000001">
    <property type="protein sequence ID" value="STX45528.1"/>
    <property type="molecule type" value="Genomic_DNA"/>
</dbReference>
<accession>A0A378JES9</accession>
<name>A0A378JES9_9GAMM</name>
<proteinExistence type="predicted"/>
<dbReference type="Proteomes" id="UP000254476">
    <property type="component" value="Unassembled WGS sequence"/>
</dbReference>
<keyword evidence="3" id="KW-1185">Reference proteome</keyword>
<dbReference type="EMBL" id="LNYE01000023">
    <property type="protein sequence ID" value="KTD09219.1"/>
    <property type="molecule type" value="Genomic_DNA"/>
</dbReference>
<evidence type="ECO:0000313" key="4">
    <source>
        <dbReference type="Proteomes" id="UP000254476"/>
    </source>
</evidence>
<protein>
    <submittedName>
        <fullName evidence="2">Uncharacterized protein</fullName>
    </submittedName>
</protein>
<sequence length="116" mass="12750">MQKNIKINYKNALIVNAVTAVPIADFTNSMIVSKKDVHVSNQVLLNSPKTYAPPVVPKSVSVFGGKKFTKVLPPEKITSSSEIMKTKPEAPTPSFKEAQQLLLKNESKPCAQLSRR</sequence>